<dbReference type="FunFam" id="2.60.40.10:FF:000077">
    <property type="entry name" value="Kirre like nephrin family adhesion molecule 3"/>
    <property type="match status" value="1"/>
</dbReference>
<evidence type="ECO:0000256" key="5">
    <source>
        <dbReference type="ARBA" id="ARBA00022737"/>
    </source>
</evidence>
<dbReference type="SUPFAM" id="SSF48726">
    <property type="entry name" value="Immunoglobulin"/>
    <property type="match status" value="1"/>
</dbReference>
<dbReference type="InterPro" id="IPR013783">
    <property type="entry name" value="Ig-like_fold"/>
</dbReference>
<dbReference type="GO" id="GO:0098609">
    <property type="term" value="P:cell-cell adhesion"/>
    <property type="evidence" value="ECO:0007669"/>
    <property type="project" value="TreeGrafter"/>
</dbReference>
<dbReference type="PANTHER" id="PTHR11640">
    <property type="entry name" value="NEPHRIN"/>
    <property type="match status" value="1"/>
</dbReference>
<evidence type="ECO:0000259" key="11">
    <source>
        <dbReference type="PROSITE" id="PS50835"/>
    </source>
</evidence>
<dbReference type="GO" id="GO:0050839">
    <property type="term" value="F:cell adhesion molecule binding"/>
    <property type="evidence" value="ECO:0007669"/>
    <property type="project" value="TreeGrafter"/>
</dbReference>
<evidence type="ECO:0000256" key="9">
    <source>
        <dbReference type="ARBA" id="ARBA00023180"/>
    </source>
</evidence>
<dbReference type="InterPro" id="IPR007110">
    <property type="entry name" value="Ig-like_dom"/>
</dbReference>
<reference evidence="12 13" key="1">
    <citation type="submission" date="2024-04" db="EMBL/GenBank/DDBJ databases">
        <authorList>
            <person name="Waldvogel A.-M."/>
            <person name="Schoenle A."/>
        </authorList>
    </citation>
    <scope>NUCLEOTIDE SEQUENCE [LARGE SCALE GENOMIC DNA]</scope>
</reference>
<accession>A0AAV2J931</accession>
<dbReference type="EMBL" id="OZ035833">
    <property type="protein sequence ID" value="CAL1574063.1"/>
    <property type="molecule type" value="Genomic_DNA"/>
</dbReference>
<evidence type="ECO:0000256" key="3">
    <source>
        <dbReference type="ARBA" id="ARBA00022692"/>
    </source>
</evidence>
<keyword evidence="6" id="KW-1133">Transmembrane helix</keyword>
<evidence type="ECO:0000313" key="13">
    <source>
        <dbReference type="Proteomes" id="UP001497482"/>
    </source>
</evidence>
<dbReference type="GO" id="GO:0005911">
    <property type="term" value="C:cell-cell junction"/>
    <property type="evidence" value="ECO:0007669"/>
    <property type="project" value="TreeGrafter"/>
</dbReference>
<dbReference type="Proteomes" id="UP001497482">
    <property type="component" value="Chromosome 11"/>
</dbReference>
<protein>
    <recommendedName>
        <fullName evidence="11">Ig-like domain-containing protein</fullName>
    </recommendedName>
</protein>
<dbReference type="GO" id="GO:0005886">
    <property type="term" value="C:plasma membrane"/>
    <property type="evidence" value="ECO:0007669"/>
    <property type="project" value="TreeGrafter"/>
</dbReference>
<dbReference type="InterPro" id="IPR003599">
    <property type="entry name" value="Ig_sub"/>
</dbReference>
<name>A0AAV2J931_KNICA</name>
<dbReference type="Pfam" id="PF07679">
    <property type="entry name" value="I-set"/>
    <property type="match status" value="1"/>
</dbReference>
<evidence type="ECO:0000256" key="10">
    <source>
        <dbReference type="ARBA" id="ARBA00023319"/>
    </source>
</evidence>
<evidence type="ECO:0000256" key="4">
    <source>
        <dbReference type="ARBA" id="ARBA00022729"/>
    </source>
</evidence>
<evidence type="ECO:0000256" key="7">
    <source>
        <dbReference type="ARBA" id="ARBA00023136"/>
    </source>
</evidence>
<dbReference type="PROSITE" id="PS50835">
    <property type="entry name" value="IG_LIKE"/>
    <property type="match status" value="1"/>
</dbReference>
<keyword evidence="3" id="KW-0812">Transmembrane</keyword>
<keyword evidence="13" id="KW-1185">Reference proteome</keyword>
<evidence type="ECO:0000256" key="1">
    <source>
        <dbReference type="ARBA" id="ARBA00004479"/>
    </source>
</evidence>
<dbReference type="Gene3D" id="2.60.40.10">
    <property type="entry name" value="Immunoglobulins"/>
    <property type="match status" value="1"/>
</dbReference>
<dbReference type="InterPro" id="IPR051275">
    <property type="entry name" value="Cell_adhesion_signaling"/>
</dbReference>
<dbReference type="InterPro" id="IPR013098">
    <property type="entry name" value="Ig_I-set"/>
</dbReference>
<organism evidence="12 13">
    <name type="scientific">Knipowitschia caucasica</name>
    <name type="common">Caucasian dwarf goby</name>
    <name type="synonym">Pomatoschistus caucasicus</name>
    <dbReference type="NCBI Taxonomy" id="637954"/>
    <lineage>
        <taxon>Eukaryota</taxon>
        <taxon>Metazoa</taxon>
        <taxon>Chordata</taxon>
        <taxon>Craniata</taxon>
        <taxon>Vertebrata</taxon>
        <taxon>Euteleostomi</taxon>
        <taxon>Actinopterygii</taxon>
        <taxon>Neopterygii</taxon>
        <taxon>Teleostei</taxon>
        <taxon>Neoteleostei</taxon>
        <taxon>Acanthomorphata</taxon>
        <taxon>Gobiaria</taxon>
        <taxon>Gobiiformes</taxon>
        <taxon>Gobioidei</taxon>
        <taxon>Gobiidae</taxon>
        <taxon>Gobiinae</taxon>
        <taxon>Knipowitschia</taxon>
    </lineage>
</organism>
<dbReference type="AlphaFoldDB" id="A0AAV2J931"/>
<gene>
    <name evidence="12" type="ORF">KC01_LOCUS5838</name>
</gene>
<dbReference type="PANTHER" id="PTHR11640:SF49">
    <property type="entry name" value="KIN OF IRRE-LIKE PROTEIN 3"/>
    <property type="match status" value="1"/>
</dbReference>
<keyword evidence="7" id="KW-0472">Membrane</keyword>
<keyword evidence="4" id="KW-0732">Signal</keyword>
<dbReference type="InterPro" id="IPR036179">
    <property type="entry name" value="Ig-like_dom_sf"/>
</dbReference>
<evidence type="ECO:0000256" key="2">
    <source>
        <dbReference type="ARBA" id="ARBA00008637"/>
    </source>
</evidence>
<keyword evidence="5" id="KW-0677">Repeat</keyword>
<keyword evidence="8" id="KW-1015">Disulfide bond</keyword>
<evidence type="ECO:0000313" key="12">
    <source>
        <dbReference type="EMBL" id="CAL1574063.1"/>
    </source>
</evidence>
<dbReference type="GO" id="GO:0007416">
    <property type="term" value="P:synapse assembly"/>
    <property type="evidence" value="ECO:0007669"/>
    <property type="project" value="TreeGrafter"/>
</dbReference>
<proteinExistence type="inferred from homology"/>
<evidence type="ECO:0000256" key="8">
    <source>
        <dbReference type="ARBA" id="ARBA00023157"/>
    </source>
</evidence>
<keyword evidence="10" id="KW-0393">Immunoglobulin domain</keyword>
<comment type="subcellular location">
    <subcellularLocation>
        <location evidence="1">Membrane</location>
        <topology evidence="1">Single-pass type I membrane protein</topology>
    </subcellularLocation>
</comment>
<feature type="domain" description="Ig-like" evidence="11">
    <location>
        <begin position="71"/>
        <end position="165"/>
    </location>
</feature>
<dbReference type="SMART" id="SM00409">
    <property type="entry name" value="IG"/>
    <property type="match status" value="1"/>
</dbReference>
<keyword evidence="9" id="KW-0325">Glycoprotein</keyword>
<evidence type="ECO:0000256" key="6">
    <source>
        <dbReference type="ARBA" id="ARBA00022989"/>
    </source>
</evidence>
<sequence>MHLSPLSHSPPVTAPHRPPREQRLFPEEATNASIIGTSGRSSVHCLKMAALRPACSSQRTRSSKKIESDAAVFTQQPTDLVVVAGQPVTLPCSIPGYHGMVLWLRDGMALGVNRDMSGYPRYDIVGDHSKGEYHLLIQRTDIQDDAHFECQAIQAAMRSRRAQLTVLGKELFIFGSYPRQQW</sequence>
<comment type="similarity">
    <text evidence="2">Belongs to the immunoglobulin superfamily.</text>
</comment>